<evidence type="ECO:0000256" key="2">
    <source>
        <dbReference type="SAM" id="MobiDB-lite"/>
    </source>
</evidence>
<evidence type="ECO:0000313" key="4">
    <source>
        <dbReference type="Proteomes" id="UP000605846"/>
    </source>
</evidence>
<name>A0A8H7BLJ8_9FUNG</name>
<accession>A0A8H7BLJ8</accession>
<gene>
    <name evidence="3" type="ORF">EC973_009685</name>
</gene>
<feature type="region of interest" description="Disordered" evidence="2">
    <location>
        <begin position="333"/>
        <end position="352"/>
    </location>
</feature>
<comment type="caution">
    <text evidence="3">The sequence shown here is derived from an EMBL/GenBank/DDBJ whole genome shotgun (WGS) entry which is preliminary data.</text>
</comment>
<feature type="coiled-coil region" evidence="1">
    <location>
        <begin position="141"/>
        <end position="189"/>
    </location>
</feature>
<proteinExistence type="predicted"/>
<dbReference type="AlphaFoldDB" id="A0A8H7BLJ8"/>
<feature type="compositionally biased region" description="Polar residues" evidence="2">
    <location>
        <begin position="339"/>
        <end position="352"/>
    </location>
</feature>
<sequence>MNPEEIAQVGSTPTCLVDNRNEINSQFLCSSIIYGHVQNHQLSSCDSGLQHCNSWAMSQQQGSHENDTHYITAKYQNHLDIDPTSYNEYDSDEDDDYPYFHTKEPKLVTSYSTPTRPSSAMSGRSASPETGGQRHTFLLELGQIRDQLVRFRNEMDGLAKQMDGMAVDLRDSKNRVSEIEEDLTATQEDNVNLQVLLERAVTRQKESDVFATRAVRHMHADLASVVKENNQLQSRLAMIANYQRAHQGNLSEVVRKMHEYAEMLGQAQGTIQMLQEPRTSLKAPDDLILSLAVRRASTTGNSLSGRKETRQTPIVSPETAELYRHRIIRKRTSLPGVSPTMQPKQPQTNLPQQGLRLLLNDYGRAPLKKLG</sequence>
<protein>
    <submittedName>
        <fullName evidence="3">Uncharacterized protein</fullName>
    </submittedName>
</protein>
<keyword evidence="4" id="KW-1185">Reference proteome</keyword>
<evidence type="ECO:0000256" key="1">
    <source>
        <dbReference type="SAM" id="Coils"/>
    </source>
</evidence>
<feature type="region of interest" description="Disordered" evidence="2">
    <location>
        <begin position="109"/>
        <end position="132"/>
    </location>
</feature>
<organism evidence="3 4">
    <name type="scientific">Apophysomyces ossiformis</name>
    <dbReference type="NCBI Taxonomy" id="679940"/>
    <lineage>
        <taxon>Eukaryota</taxon>
        <taxon>Fungi</taxon>
        <taxon>Fungi incertae sedis</taxon>
        <taxon>Mucoromycota</taxon>
        <taxon>Mucoromycotina</taxon>
        <taxon>Mucoromycetes</taxon>
        <taxon>Mucorales</taxon>
        <taxon>Mucorineae</taxon>
        <taxon>Mucoraceae</taxon>
        <taxon>Apophysomyces</taxon>
    </lineage>
</organism>
<dbReference type="EMBL" id="JABAYA010000099">
    <property type="protein sequence ID" value="KAF7725345.1"/>
    <property type="molecule type" value="Genomic_DNA"/>
</dbReference>
<feature type="compositionally biased region" description="Polar residues" evidence="2">
    <location>
        <begin position="109"/>
        <end position="130"/>
    </location>
</feature>
<keyword evidence="1" id="KW-0175">Coiled coil</keyword>
<dbReference type="OrthoDB" id="2277387at2759"/>
<evidence type="ECO:0000313" key="3">
    <source>
        <dbReference type="EMBL" id="KAF7725345.1"/>
    </source>
</evidence>
<dbReference type="Proteomes" id="UP000605846">
    <property type="component" value="Unassembled WGS sequence"/>
</dbReference>
<reference evidence="3" key="1">
    <citation type="submission" date="2020-01" db="EMBL/GenBank/DDBJ databases">
        <title>Genome Sequencing of Three Apophysomyces-Like Fungal Strains Confirms a Novel Fungal Genus in the Mucoromycota with divergent Burkholderia-like Endosymbiotic Bacteria.</title>
        <authorList>
            <person name="Stajich J.E."/>
            <person name="Macias A.M."/>
            <person name="Carter-House D."/>
            <person name="Lovett B."/>
            <person name="Kasson L.R."/>
            <person name="Berry K."/>
            <person name="Grigoriev I."/>
            <person name="Chang Y."/>
            <person name="Spatafora J."/>
            <person name="Kasson M.T."/>
        </authorList>
    </citation>
    <scope>NUCLEOTIDE SEQUENCE</scope>
    <source>
        <strain evidence="3">NRRL A-21654</strain>
    </source>
</reference>